<organism evidence="2">
    <name type="scientific">Anopheles darlingi</name>
    <name type="common">Mosquito</name>
    <dbReference type="NCBI Taxonomy" id="43151"/>
    <lineage>
        <taxon>Eukaryota</taxon>
        <taxon>Metazoa</taxon>
        <taxon>Ecdysozoa</taxon>
        <taxon>Arthropoda</taxon>
        <taxon>Hexapoda</taxon>
        <taxon>Insecta</taxon>
        <taxon>Pterygota</taxon>
        <taxon>Neoptera</taxon>
        <taxon>Endopterygota</taxon>
        <taxon>Diptera</taxon>
        <taxon>Nematocera</taxon>
        <taxon>Culicoidea</taxon>
        <taxon>Culicidae</taxon>
        <taxon>Anophelinae</taxon>
        <taxon>Anopheles</taxon>
    </lineage>
</organism>
<proteinExistence type="predicted"/>
<protein>
    <submittedName>
        <fullName evidence="2">Putative secreted protein</fullName>
    </submittedName>
</protein>
<dbReference type="EMBL" id="GGFL01007157">
    <property type="protein sequence ID" value="MBW71335.1"/>
    <property type="molecule type" value="Transcribed_RNA"/>
</dbReference>
<name>A0A2M4D1B7_ANODA</name>
<evidence type="ECO:0000313" key="2">
    <source>
        <dbReference type="EMBL" id="MBW71335.1"/>
    </source>
</evidence>
<feature type="signal peptide" evidence="1">
    <location>
        <begin position="1"/>
        <end position="20"/>
    </location>
</feature>
<sequence length="91" mass="10075">MSGKCACQWLLFGLLTRSYCLLPSVLEGLCGPFSPWFLPRTFSSSAVAAVQTQAGYESWLASVLCVPIFHDREAIHSSPEAYNPVPHRLLF</sequence>
<accession>A0A2M4D1B7</accession>
<dbReference type="AlphaFoldDB" id="A0A2M4D1B7"/>
<feature type="chain" id="PRO_5014992800" evidence="1">
    <location>
        <begin position="21"/>
        <end position="91"/>
    </location>
</feature>
<evidence type="ECO:0000256" key="1">
    <source>
        <dbReference type="SAM" id="SignalP"/>
    </source>
</evidence>
<keyword evidence="1" id="KW-0732">Signal</keyword>
<reference evidence="2" key="1">
    <citation type="submission" date="2018-01" db="EMBL/GenBank/DDBJ databases">
        <title>An insight into the sialome of Amazonian anophelines.</title>
        <authorList>
            <person name="Ribeiro J.M."/>
            <person name="Scarpassa V."/>
            <person name="Calvo E."/>
        </authorList>
    </citation>
    <scope>NUCLEOTIDE SEQUENCE</scope>
</reference>